<sequence>MTATSTRPFKPVDGVLIGKFIQRGCDNPNEWNSLWTQTRIKVIKETKTSVVKMEQKQSKIFPQMLLLLNAFWRATPSAYCDVLL</sequence>
<proteinExistence type="predicted"/>
<evidence type="ECO:0000313" key="1">
    <source>
        <dbReference type="EMBL" id="KAK6629716.1"/>
    </source>
</evidence>
<name>A0AAN8P2H0_POLSC</name>
<organism evidence="1 2">
    <name type="scientific">Polyplax serrata</name>
    <name type="common">Common mouse louse</name>
    <dbReference type="NCBI Taxonomy" id="468196"/>
    <lineage>
        <taxon>Eukaryota</taxon>
        <taxon>Metazoa</taxon>
        <taxon>Ecdysozoa</taxon>
        <taxon>Arthropoda</taxon>
        <taxon>Hexapoda</taxon>
        <taxon>Insecta</taxon>
        <taxon>Pterygota</taxon>
        <taxon>Neoptera</taxon>
        <taxon>Paraneoptera</taxon>
        <taxon>Psocodea</taxon>
        <taxon>Troctomorpha</taxon>
        <taxon>Phthiraptera</taxon>
        <taxon>Anoplura</taxon>
        <taxon>Polyplacidae</taxon>
        <taxon>Polyplax</taxon>
    </lineage>
</organism>
<dbReference type="AlphaFoldDB" id="A0AAN8P2H0"/>
<dbReference type="EMBL" id="JAWJWE010000036">
    <property type="protein sequence ID" value="KAK6629716.1"/>
    <property type="molecule type" value="Genomic_DNA"/>
</dbReference>
<accession>A0AAN8P2H0</accession>
<dbReference type="Proteomes" id="UP001372834">
    <property type="component" value="Unassembled WGS sequence"/>
</dbReference>
<evidence type="ECO:0000313" key="2">
    <source>
        <dbReference type="Proteomes" id="UP001372834"/>
    </source>
</evidence>
<comment type="caution">
    <text evidence="1">The sequence shown here is derived from an EMBL/GenBank/DDBJ whole genome shotgun (WGS) entry which is preliminary data.</text>
</comment>
<reference evidence="1 2" key="1">
    <citation type="submission" date="2023-10" db="EMBL/GenBank/DDBJ databases">
        <title>Genomes of two closely related lineages of the louse Polyplax serrata with different host specificities.</title>
        <authorList>
            <person name="Martinu J."/>
            <person name="Tarabai H."/>
            <person name="Stefka J."/>
            <person name="Hypsa V."/>
        </authorList>
    </citation>
    <scope>NUCLEOTIDE SEQUENCE [LARGE SCALE GENOMIC DNA]</scope>
    <source>
        <strain evidence="1">HR10_N</strain>
    </source>
</reference>
<protein>
    <submittedName>
        <fullName evidence="1">Uncharacterized protein</fullName>
    </submittedName>
</protein>
<gene>
    <name evidence="1" type="ORF">RUM43_003534</name>
</gene>